<sequence length="122" mass="14219">MRYDIMNNRKIGSVYEQAAGYYLEQQGYEILQYNYRCHAGEIDIVARDGSYIVFCEVKYRKGRGTGNALDAVNEKKQRVLCRCALFYIMEHNLGENQAYRFDVVGIEKNRINVIQNAFAFHS</sequence>
<accession>A0ABR7G8T6</accession>
<dbReference type="NCBIfam" id="NF009150">
    <property type="entry name" value="PRK12497.1-3"/>
    <property type="match status" value="1"/>
</dbReference>
<proteinExistence type="inferred from homology"/>
<dbReference type="Gene3D" id="3.40.1350.10">
    <property type="match status" value="1"/>
</dbReference>
<dbReference type="InterPro" id="IPR003509">
    <property type="entry name" value="UPF0102_YraN-like"/>
</dbReference>
<gene>
    <name evidence="3" type="ORF">H8S40_09760</name>
</gene>
<organism evidence="3 4">
    <name type="scientific">Ruminococcus hominis</name>
    <dbReference type="NCBI Taxonomy" id="2763065"/>
    <lineage>
        <taxon>Bacteria</taxon>
        <taxon>Bacillati</taxon>
        <taxon>Bacillota</taxon>
        <taxon>Clostridia</taxon>
        <taxon>Eubacteriales</taxon>
        <taxon>Oscillospiraceae</taxon>
        <taxon>Ruminococcus</taxon>
    </lineage>
</organism>
<dbReference type="EMBL" id="JACOPE010000001">
    <property type="protein sequence ID" value="MBC5683848.1"/>
    <property type="molecule type" value="Genomic_DNA"/>
</dbReference>
<dbReference type="Pfam" id="PF02021">
    <property type="entry name" value="UPF0102"/>
    <property type="match status" value="1"/>
</dbReference>
<dbReference type="HAMAP" id="MF_00048">
    <property type="entry name" value="UPF0102"/>
    <property type="match status" value="1"/>
</dbReference>
<protein>
    <recommendedName>
        <fullName evidence="2">UPF0102 protein H8S40_09760</fullName>
    </recommendedName>
</protein>
<evidence type="ECO:0000256" key="1">
    <source>
        <dbReference type="ARBA" id="ARBA00006738"/>
    </source>
</evidence>
<comment type="similarity">
    <text evidence="1 2">Belongs to the UPF0102 family.</text>
</comment>
<evidence type="ECO:0000256" key="2">
    <source>
        <dbReference type="HAMAP-Rule" id="MF_00048"/>
    </source>
</evidence>
<name>A0ABR7G8T6_9FIRM</name>
<comment type="caution">
    <text evidence="3">The sequence shown here is derived from an EMBL/GenBank/DDBJ whole genome shotgun (WGS) entry which is preliminary data.</text>
</comment>
<dbReference type="NCBIfam" id="TIGR00252">
    <property type="entry name" value="YraN family protein"/>
    <property type="match status" value="1"/>
</dbReference>
<dbReference type="SUPFAM" id="SSF52980">
    <property type="entry name" value="Restriction endonuclease-like"/>
    <property type="match status" value="1"/>
</dbReference>
<evidence type="ECO:0000313" key="4">
    <source>
        <dbReference type="Proteomes" id="UP000631576"/>
    </source>
</evidence>
<dbReference type="PANTHER" id="PTHR34039:SF1">
    <property type="entry name" value="UPF0102 PROTEIN YRAN"/>
    <property type="match status" value="1"/>
</dbReference>
<dbReference type="Proteomes" id="UP000631576">
    <property type="component" value="Unassembled WGS sequence"/>
</dbReference>
<keyword evidence="4" id="KW-1185">Reference proteome</keyword>
<dbReference type="CDD" id="cd20736">
    <property type="entry name" value="PoNe_Nuclease"/>
    <property type="match status" value="1"/>
</dbReference>
<reference evidence="3 4" key="1">
    <citation type="submission" date="2020-08" db="EMBL/GenBank/DDBJ databases">
        <title>Genome public.</title>
        <authorList>
            <person name="Liu C."/>
            <person name="Sun Q."/>
        </authorList>
    </citation>
    <scope>NUCLEOTIDE SEQUENCE [LARGE SCALE GENOMIC DNA]</scope>
    <source>
        <strain evidence="3 4">NSJ-13</strain>
    </source>
</reference>
<dbReference type="InterPro" id="IPR011856">
    <property type="entry name" value="tRNA_endonuc-like_dom_sf"/>
</dbReference>
<dbReference type="InterPro" id="IPR011335">
    <property type="entry name" value="Restrct_endonuc-II-like"/>
</dbReference>
<dbReference type="PANTHER" id="PTHR34039">
    <property type="entry name" value="UPF0102 PROTEIN YRAN"/>
    <property type="match status" value="1"/>
</dbReference>
<evidence type="ECO:0000313" key="3">
    <source>
        <dbReference type="EMBL" id="MBC5683848.1"/>
    </source>
</evidence>